<reference evidence="2" key="1">
    <citation type="submission" date="2019-03" db="EMBL/GenBank/DDBJ databases">
        <title>Aquabacterium pictum sp.nov., the first bacteriochlorophyll a-containing freshwater bacterium in the genus Aquabacterium of the class Betaproteobacteria.</title>
        <authorList>
            <person name="Hirose S."/>
            <person name="Tank M."/>
            <person name="Hara E."/>
            <person name="Tamaki H."/>
            <person name="Takaichi S."/>
            <person name="Haruta S."/>
            <person name="Hanada S."/>
        </authorList>
    </citation>
    <scope>NUCLEOTIDE SEQUENCE [LARGE SCALE GENOMIC DNA]</scope>
    <source>
        <strain evidence="2">W35</strain>
    </source>
</reference>
<dbReference type="EMBL" id="BJCL01000004">
    <property type="protein sequence ID" value="GCL63099.1"/>
    <property type="molecule type" value="Genomic_DNA"/>
</dbReference>
<sequence length="74" mass="7933">MTAHNPTAHPAAPASSHVLRFDSLFHPGRGVAVPCDASGHVDLDTLSERLRNAYLGARAMVGREYACPTVQQVH</sequence>
<organism evidence="1 2">
    <name type="scientific">Pseudaquabacterium pictum</name>
    <dbReference type="NCBI Taxonomy" id="2315236"/>
    <lineage>
        <taxon>Bacteria</taxon>
        <taxon>Pseudomonadati</taxon>
        <taxon>Pseudomonadota</taxon>
        <taxon>Betaproteobacteria</taxon>
        <taxon>Burkholderiales</taxon>
        <taxon>Sphaerotilaceae</taxon>
        <taxon>Pseudaquabacterium</taxon>
    </lineage>
</organism>
<dbReference type="RefSeq" id="WP_137732840.1">
    <property type="nucleotide sequence ID" value="NZ_BJCL01000004.1"/>
</dbReference>
<comment type="caution">
    <text evidence="1">The sequence shown here is derived from an EMBL/GenBank/DDBJ whole genome shotgun (WGS) entry which is preliminary data.</text>
</comment>
<accession>A0A480AN57</accession>
<evidence type="ECO:0000313" key="2">
    <source>
        <dbReference type="Proteomes" id="UP000301751"/>
    </source>
</evidence>
<protein>
    <submittedName>
        <fullName evidence="1">Uncharacterized protein</fullName>
    </submittedName>
</protein>
<proteinExistence type="predicted"/>
<evidence type="ECO:0000313" key="1">
    <source>
        <dbReference type="EMBL" id="GCL63099.1"/>
    </source>
</evidence>
<dbReference type="OrthoDB" id="8687530at2"/>
<dbReference type="AlphaFoldDB" id="A0A480AN57"/>
<keyword evidence="2" id="KW-1185">Reference proteome</keyword>
<name>A0A480AN57_9BURK</name>
<gene>
    <name evidence="1" type="ORF">AQPW35_21800</name>
</gene>
<dbReference type="Proteomes" id="UP000301751">
    <property type="component" value="Unassembled WGS sequence"/>
</dbReference>